<gene>
    <name evidence="1" type="ORF">ACFODW_09235</name>
</gene>
<proteinExistence type="predicted"/>
<dbReference type="InterPro" id="IPR013783">
    <property type="entry name" value="Ig-like_fold"/>
</dbReference>
<comment type="caution">
    <text evidence="1">The sequence shown here is derived from an EMBL/GenBank/DDBJ whole genome shotgun (WGS) entry which is preliminary data.</text>
</comment>
<dbReference type="Gene3D" id="2.60.40.10">
    <property type="entry name" value="Immunoglobulins"/>
    <property type="match status" value="1"/>
</dbReference>
<evidence type="ECO:0000313" key="1">
    <source>
        <dbReference type="EMBL" id="MFC2948521.1"/>
    </source>
</evidence>
<name>A0ABV7A6G7_9BACI</name>
<evidence type="ECO:0000313" key="2">
    <source>
        <dbReference type="Proteomes" id="UP001595387"/>
    </source>
</evidence>
<keyword evidence="2" id="KW-1185">Reference proteome</keyword>
<dbReference type="Proteomes" id="UP001595387">
    <property type="component" value="Unassembled WGS sequence"/>
</dbReference>
<organism evidence="1 2">
    <name type="scientific">Virgibacillus sediminis</name>
    <dbReference type="NCBI Taxonomy" id="202260"/>
    <lineage>
        <taxon>Bacteria</taxon>
        <taxon>Bacillati</taxon>
        <taxon>Bacillota</taxon>
        <taxon>Bacilli</taxon>
        <taxon>Bacillales</taxon>
        <taxon>Bacillaceae</taxon>
        <taxon>Virgibacillus</taxon>
    </lineage>
</organism>
<protein>
    <recommendedName>
        <fullName evidence="3">BppU N-terminal domain-containing protein</fullName>
    </recommendedName>
</protein>
<dbReference type="InterPro" id="IPR008964">
    <property type="entry name" value="Invasin/intimin_cell_adhesion"/>
</dbReference>
<reference evidence="2" key="1">
    <citation type="journal article" date="2019" name="Int. J. Syst. Evol. Microbiol.">
        <title>The Global Catalogue of Microorganisms (GCM) 10K type strain sequencing project: providing services to taxonomists for standard genome sequencing and annotation.</title>
        <authorList>
            <consortium name="The Broad Institute Genomics Platform"/>
            <consortium name="The Broad Institute Genome Sequencing Center for Infectious Disease"/>
            <person name="Wu L."/>
            <person name="Ma J."/>
        </authorList>
    </citation>
    <scope>NUCLEOTIDE SEQUENCE [LARGE SCALE GENOMIC DNA]</scope>
    <source>
        <strain evidence="2">KCTC 13193</strain>
    </source>
</reference>
<accession>A0ABV7A6G7</accession>
<dbReference type="SUPFAM" id="SSF49373">
    <property type="entry name" value="Invasin/intimin cell-adhesion fragments"/>
    <property type="match status" value="1"/>
</dbReference>
<dbReference type="EMBL" id="JBHRRZ010000015">
    <property type="protein sequence ID" value="MFC2948521.1"/>
    <property type="molecule type" value="Genomic_DNA"/>
</dbReference>
<dbReference type="RefSeq" id="WP_390305601.1">
    <property type="nucleotide sequence ID" value="NZ_JBHRRZ010000015.1"/>
</dbReference>
<evidence type="ECO:0008006" key="3">
    <source>
        <dbReference type="Google" id="ProtNLM"/>
    </source>
</evidence>
<sequence>MKFEVKSKGEVLSVKEVMTSNQTVKVKTYFDQEFHTKLTTDKETITADGSAGTTITATVYNYLDEPQAEWSGDIIFELDGEQQTILTTNGQAEITFSTSVPREYTIKTNIPNFRNGEIRVVAE</sequence>